<name>A0A6G1PUM0_CHAAH</name>
<keyword evidence="1" id="KW-1133">Transmembrane helix</keyword>
<keyword evidence="4" id="KW-1185">Reference proteome</keyword>
<evidence type="ECO:0000313" key="4">
    <source>
        <dbReference type="Proteomes" id="UP000503349"/>
    </source>
</evidence>
<dbReference type="Proteomes" id="UP000503349">
    <property type="component" value="Chromosome 9"/>
</dbReference>
<feature type="chain" id="PRO_5026203756" evidence="2">
    <location>
        <begin position="17"/>
        <end position="259"/>
    </location>
</feature>
<feature type="signal peptide" evidence="2">
    <location>
        <begin position="1"/>
        <end position="16"/>
    </location>
</feature>
<feature type="transmembrane region" description="Helical" evidence="1">
    <location>
        <begin position="210"/>
        <end position="232"/>
    </location>
</feature>
<organism evidence="3 4">
    <name type="scientific">Channa argus</name>
    <name type="common">Northern snakehead</name>
    <name type="synonym">Ophicephalus argus</name>
    <dbReference type="NCBI Taxonomy" id="215402"/>
    <lineage>
        <taxon>Eukaryota</taxon>
        <taxon>Metazoa</taxon>
        <taxon>Chordata</taxon>
        <taxon>Craniata</taxon>
        <taxon>Vertebrata</taxon>
        <taxon>Euteleostomi</taxon>
        <taxon>Actinopterygii</taxon>
        <taxon>Neopterygii</taxon>
        <taxon>Teleostei</taxon>
        <taxon>Neoteleostei</taxon>
        <taxon>Acanthomorphata</taxon>
        <taxon>Anabantaria</taxon>
        <taxon>Anabantiformes</taxon>
        <taxon>Channoidei</taxon>
        <taxon>Channidae</taxon>
        <taxon>Channa</taxon>
    </lineage>
</organism>
<dbReference type="AlphaFoldDB" id="A0A6G1PUM0"/>
<dbReference type="SUPFAM" id="SSF49265">
    <property type="entry name" value="Fibronectin type III"/>
    <property type="match status" value="1"/>
</dbReference>
<gene>
    <name evidence="3" type="ORF">EXN66_Car009638</name>
</gene>
<evidence type="ECO:0000313" key="3">
    <source>
        <dbReference type="EMBL" id="KAF3693962.1"/>
    </source>
</evidence>
<dbReference type="EMBL" id="CM015720">
    <property type="protein sequence ID" value="KAF3693962.1"/>
    <property type="molecule type" value="Genomic_DNA"/>
</dbReference>
<sequence>MMSLLKNLAMVFLVGALSPLHSHIFTHAASTSPPVTRSRIIFLTAQDTDDDYGEGEFNNESSPPVVMATVNTAILYQEPKICKYNPCQENQELCAQLSARTKCICPGVSGADEPPHAPRIQALLPISEGNDTGNVEVQWCAPSSVVFWYRVLVEGRNSDAYKFGVASRRAVVGSLEVGTKVCVEALNNAGHSTPSVFSCKRYDPPKPDNLTWIIGGGVILLLLLTIGSVILWKCKMCKKGKRDSTEGLGNPSYTTGGTL</sequence>
<dbReference type="OrthoDB" id="8824963at2759"/>
<reference evidence="3 4" key="1">
    <citation type="submission" date="2019-02" db="EMBL/GenBank/DDBJ databases">
        <title>Opniocepnalus argus genome.</title>
        <authorList>
            <person name="Zhou C."/>
            <person name="Xiao S."/>
        </authorList>
    </citation>
    <scope>NUCLEOTIDE SEQUENCE [LARGE SCALE GENOMIC DNA]</scope>
    <source>
        <strain evidence="3">OARG1902GOOAL</strain>
        <tissue evidence="3">Muscle</tissue>
    </source>
</reference>
<keyword evidence="1" id="KW-0472">Membrane</keyword>
<evidence type="ECO:0000256" key="2">
    <source>
        <dbReference type="SAM" id="SignalP"/>
    </source>
</evidence>
<proteinExistence type="predicted"/>
<protein>
    <submittedName>
        <fullName evidence="3">Leucine-rich repeat neuronal protein 4 Neuronal leucine-rich repeat protein 4</fullName>
    </submittedName>
</protein>
<keyword evidence="1" id="KW-0812">Transmembrane</keyword>
<dbReference type="InterPro" id="IPR036116">
    <property type="entry name" value="FN3_sf"/>
</dbReference>
<evidence type="ECO:0000256" key="1">
    <source>
        <dbReference type="SAM" id="Phobius"/>
    </source>
</evidence>
<reference evidence="4" key="2">
    <citation type="submission" date="2019-02" db="EMBL/GenBank/DDBJ databases">
        <title>Opniocepnalus argus Var Kimnra genome.</title>
        <authorList>
            <person name="Zhou C."/>
            <person name="Xiao S."/>
        </authorList>
    </citation>
    <scope>NUCLEOTIDE SEQUENCE [LARGE SCALE GENOMIC DNA]</scope>
</reference>
<keyword evidence="2" id="KW-0732">Signal</keyword>
<accession>A0A6G1PUM0</accession>